<feature type="region of interest" description="Disordered" evidence="2">
    <location>
        <begin position="609"/>
        <end position="652"/>
    </location>
</feature>
<accession>A0A913Z398</accession>
<organism evidence="5 6">
    <name type="scientific">Patiria miniata</name>
    <name type="common">Bat star</name>
    <name type="synonym">Asterina miniata</name>
    <dbReference type="NCBI Taxonomy" id="46514"/>
    <lineage>
        <taxon>Eukaryota</taxon>
        <taxon>Metazoa</taxon>
        <taxon>Echinodermata</taxon>
        <taxon>Eleutherozoa</taxon>
        <taxon>Asterozoa</taxon>
        <taxon>Asteroidea</taxon>
        <taxon>Valvatacea</taxon>
        <taxon>Valvatida</taxon>
        <taxon>Asterinidae</taxon>
        <taxon>Patiria</taxon>
    </lineage>
</organism>
<evidence type="ECO:0000313" key="5">
    <source>
        <dbReference type="EnsemblMetazoa" id="XP_038046308.1"/>
    </source>
</evidence>
<protein>
    <recommendedName>
        <fullName evidence="7">Coiled-coil domain-containing protein 180-like</fullName>
    </recommendedName>
</protein>
<sequence length="1581" mass="180912">MAETQARPLRVVPSGKIYRQIFDAEVQLVNTLEKTKQNVKPVELKTALIPLVHEGRTSMGESLLTNRQIEWIESMPNDYKTENPVLYKKAKEEQIAAATEPVSVVAAREVRGLADYVEAEKTGSDIIERIAESRRLRHEAAVEDLHQDMTVIANDLEPKIADAGSELINKLQENDKEIDKMLARIAQDDDLRDYSLHELNELWNLIGSQSVSRRQWIVELDDTLDGFETQRLQRIQDVLKSYAKNMEKIAFLMPPDVQRLISKEAQVINQTILNNRRAYADLNTRLMKTDVERDKNHHRVWETRVADWKQLNTDVAVDKFTLFMQSEDVKNPCRIGFLLDELKAEQKIFNSKRLDLLQALREMKPPGSTKTAVYEWNKQLATANQQLEQLHIKYLGKLHKEYERVCQDCLDQVDKYREELLEAGVCTEEKVQEVIEEHCLPQVGNQQRIFENTLETIDKSLEQLADKHSEQLRSLFKFSQGAAHLWDVHEIGLAKKERDLQERLEDCRHEHDNQNQDMEANLDIIMDRLRQESSEETLKDRLQKALLMLDKIKTSYEQFHKDQMRIVKDYPDMVKEELRGYDVAVCTFFEVDRLHPTERQQLIEQELNEEAKSRGKKHLKKKTHRSATPAGELTAPPDSRVSSSRSVTGSISQAKMKWKKAFPKRSYPGDSAISQSPVPMAVKEVLSTNAGTTFYVLTVAGEHGISEEDSGKDQDGGGATFLTESDAAEREAVAAYTENVLIPEELFKELRKIMRLEFLNHLEMWSVEAVERANSVVAAKNEELNSELDLRLHLHGPRSKRAELDIHHVRAAELVLHQERVSRHSKGINGALNDVKSRFAEMQHEHNRLAEKFRDEIDALEEVFVNASKSATLVALSHQVSTKVETHMDVIRVSLRQFRQYLDDTLQMLRESNARFIKSFKLFSDGGNFSPEEIDSYKKKLEKLAIKIDSAEGFVMADLEGMEARRLEQALDIANKFEDRFKHHLFDLTFIEKLTRWLTNTQVKIKSEVAESNAQAQALMHHLNVLERRVDACEKPNLDKEQITPTQLLDSLKLVFQAFDDRSKYINCLRHPTFLIDSPAKKSGLPSQSAKVAFTGEEKPPTQQTGQGSTALTTTVTLTTLKAAKPQIEDSAVSLIKNILTSQKMKVKLSGEGDTLADAPHTPGVIRPPGTQSTIQTEEAKARGLGRGGLQVKSLADKDRMKPARKGMGQGVESGNPRRSASGVQRNKHSHLKFDPKYYVFGDRPERETHFLAQIRRILQDALEGLLMTADLYYRQKGLRPPTRPQAIHETFELCADVVVAKLQSYFIQAEEYHNQCLQEFREQLERLEIYNGRVPPLVIREILDKHLKISETSLYKVSEGFKKNMGRWDKERSEHKILLRPTLGHPHNRNQLESLCENEDTRRKDYINGVEANTQNLKDSAKSLGSDFVQELASTSERLLLMFDSLLTVDEVEVGRVDPKRLKTSALIRRKKAGLPLEDNEYVPLIKRGSRQWAGIPTDQLNEEKQRPVKPQLTAAVTTGKTTLAHQALVDARDDVFKDYLTAFDKNLADIDCQQEEQLTAEKRWSESWQRSVKKVKDLY</sequence>
<evidence type="ECO:0000259" key="3">
    <source>
        <dbReference type="Pfam" id="PF14643"/>
    </source>
</evidence>
<dbReference type="GeneID" id="119720631"/>
<dbReference type="RefSeq" id="XP_038046308.1">
    <property type="nucleotide sequence ID" value="XM_038190380.1"/>
</dbReference>
<dbReference type="EnsemblMetazoa" id="XM_038190380.1">
    <property type="protein sequence ID" value="XP_038046308.1"/>
    <property type="gene ID" value="LOC119720631"/>
</dbReference>
<feature type="coiled-coil region" evidence="1">
    <location>
        <begin position="832"/>
        <end position="870"/>
    </location>
</feature>
<feature type="domain" description="DUF4456" evidence="4">
    <location>
        <begin position="1267"/>
        <end position="1471"/>
    </location>
</feature>
<feature type="compositionally biased region" description="Basic residues" evidence="2">
    <location>
        <begin position="614"/>
        <end position="625"/>
    </location>
</feature>
<dbReference type="InterPro" id="IPR028089">
    <property type="entry name" value="DUF4455"/>
</dbReference>
<dbReference type="Pfam" id="PF14644">
    <property type="entry name" value="DUF4456"/>
    <property type="match status" value="1"/>
</dbReference>
<evidence type="ECO:0000256" key="1">
    <source>
        <dbReference type="SAM" id="Coils"/>
    </source>
</evidence>
<keyword evidence="1" id="KW-0175">Coiled coil</keyword>
<evidence type="ECO:0000256" key="2">
    <source>
        <dbReference type="SAM" id="MobiDB-lite"/>
    </source>
</evidence>
<dbReference type="InterPro" id="IPR027914">
    <property type="entry name" value="DUF4456"/>
</dbReference>
<feature type="coiled-coil region" evidence="1">
    <location>
        <begin position="497"/>
        <end position="535"/>
    </location>
</feature>
<feature type="region of interest" description="Disordered" evidence="2">
    <location>
        <begin position="1201"/>
        <end position="1228"/>
    </location>
</feature>
<evidence type="ECO:0000313" key="6">
    <source>
        <dbReference type="Proteomes" id="UP000887568"/>
    </source>
</evidence>
<dbReference type="OrthoDB" id="431588at2759"/>
<evidence type="ECO:0000259" key="4">
    <source>
        <dbReference type="Pfam" id="PF14644"/>
    </source>
</evidence>
<keyword evidence="6" id="KW-1185">Reference proteome</keyword>
<reference evidence="5" key="1">
    <citation type="submission" date="2022-11" db="UniProtKB">
        <authorList>
            <consortium name="EnsemblMetazoa"/>
        </authorList>
    </citation>
    <scope>IDENTIFICATION</scope>
</reference>
<proteinExistence type="predicted"/>
<dbReference type="PANTHER" id="PTHR21444:SF14">
    <property type="entry name" value="COILED-COIL DOMAIN-CONTAINING PROTEIN 180"/>
    <property type="match status" value="1"/>
</dbReference>
<dbReference type="OMA" id="FQEEQNM"/>
<feature type="region of interest" description="Disordered" evidence="2">
    <location>
        <begin position="1153"/>
        <end position="1174"/>
    </location>
</feature>
<dbReference type="Proteomes" id="UP000887568">
    <property type="component" value="Unplaced"/>
</dbReference>
<dbReference type="Pfam" id="PF14643">
    <property type="entry name" value="DUF4455"/>
    <property type="match status" value="1"/>
</dbReference>
<evidence type="ECO:0008006" key="7">
    <source>
        <dbReference type="Google" id="ProtNLM"/>
    </source>
</evidence>
<feature type="domain" description="DUF4455" evidence="3">
    <location>
        <begin position="132"/>
        <end position="595"/>
    </location>
</feature>
<dbReference type="PANTHER" id="PTHR21444">
    <property type="entry name" value="COILED-COIL DOMAIN-CONTAINING PROTEIN 180"/>
    <property type="match status" value="1"/>
</dbReference>
<name>A0A913Z398_PATMI</name>
<dbReference type="CTD" id="100499483"/>